<reference evidence="3" key="1">
    <citation type="submission" date="2022-10" db="EMBL/GenBank/DDBJ databases">
        <title>The complete genomes of actinobacterial strains from the NBC collection.</title>
        <authorList>
            <person name="Joergensen T.S."/>
            <person name="Alvarez Arevalo M."/>
            <person name="Sterndorff E.B."/>
            <person name="Faurdal D."/>
            <person name="Vuksanovic O."/>
            <person name="Mourched A.-S."/>
            <person name="Charusanti P."/>
            <person name="Shaw S."/>
            <person name="Blin K."/>
            <person name="Weber T."/>
        </authorList>
    </citation>
    <scope>NUCLEOTIDE SEQUENCE</scope>
    <source>
        <strain evidence="3">NBC_00302</strain>
    </source>
</reference>
<dbReference type="EMBL" id="CP108038">
    <property type="protein sequence ID" value="WUN89404.1"/>
    <property type="molecule type" value="Genomic_DNA"/>
</dbReference>
<organism evidence="3 4">
    <name type="scientific">Streptomyces bobili</name>
    <dbReference type="NCBI Taxonomy" id="67280"/>
    <lineage>
        <taxon>Bacteria</taxon>
        <taxon>Bacillati</taxon>
        <taxon>Actinomycetota</taxon>
        <taxon>Actinomycetes</taxon>
        <taxon>Kitasatosporales</taxon>
        <taxon>Streptomycetaceae</taxon>
        <taxon>Streptomyces</taxon>
    </lineage>
</organism>
<dbReference type="GeneID" id="93764648"/>
<name>A0ABZ1R3K0_9ACTN</name>
<feature type="region of interest" description="Disordered" evidence="1">
    <location>
        <begin position="1"/>
        <end position="28"/>
    </location>
</feature>
<gene>
    <name evidence="3" type="ORF">OHT53_26720</name>
</gene>
<keyword evidence="2" id="KW-0472">Membrane</keyword>
<proteinExistence type="predicted"/>
<keyword evidence="2" id="KW-0812">Transmembrane</keyword>
<feature type="transmembrane region" description="Helical" evidence="2">
    <location>
        <begin position="109"/>
        <end position="131"/>
    </location>
</feature>
<evidence type="ECO:0000313" key="3">
    <source>
        <dbReference type="EMBL" id="WUN89404.1"/>
    </source>
</evidence>
<evidence type="ECO:0000256" key="1">
    <source>
        <dbReference type="SAM" id="MobiDB-lite"/>
    </source>
</evidence>
<protein>
    <submittedName>
        <fullName evidence="3">Uncharacterized protein</fullName>
    </submittedName>
</protein>
<keyword evidence="4" id="KW-1185">Reference proteome</keyword>
<feature type="region of interest" description="Disordered" evidence="1">
    <location>
        <begin position="141"/>
        <end position="166"/>
    </location>
</feature>
<evidence type="ECO:0000313" key="4">
    <source>
        <dbReference type="Proteomes" id="UP001432071"/>
    </source>
</evidence>
<sequence>MTAENKHENENEHEHEHEHEPYGVDGRDGMDPLMAALLGEPLSEDARSDPAFMAGHRAATADVDLLREQLGVLADVLTRPAEAAETAAEPVRRPVVVPLRRPARRLLPLALKTVGVAAAGALVVGSGWLLVQVGRGANDIGASSSADKAAAQDEKSGTSGGTADSPLADPGYLACARLVVEGDVTDVVPVRGTSRERVTLHVTRSYKPQASAEASARGEVEFVMERDMDPLLAQGDHVLVGFARGSEAPDVWAVGEADIAAERSALARALPEADGMPCE</sequence>
<accession>A0ABZ1R3K0</accession>
<dbReference type="Proteomes" id="UP001432071">
    <property type="component" value="Chromosome"/>
</dbReference>
<dbReference type="RefSeq" id="WP_328736307.1">
    <property type="nucleotide sequence ID" value="NZ_CP108038.1"/>
</dbReference>
<evidence type="ECO:0000256" key="2">
    <source>
        <dbReference type="SAM" id="Phobius"/>
    </source>
</evidence>
<keyword evidence="2" id="KW-1133">Transmembrane helix</keyword>